<protein>
    <recommendedName>
        <fullName evidence="2">Rhodanese domain-containing protein</fullName>
    </recommendedName>
</protein>
<dbReference type="PROSITE" id="PS50206">
    <property type="entry name" value="RHODANESE_3"/>
    <property type="match status" value="1"/>
</dbReference>
<dbReference type="OrthoDB" id="9808735at2"/>
<sequence length="136" mass="15320">MVGAINVLYVLDIILIIILAWILGVQLYTWLLGKKVAKIVEKDEFKAGMKKAQLIDLREPDSFKASHILGARNMPFSQFKLYQGSLRKDMPVYLYDQGKSISIRAAAKLHKAGFKEIVILNGGFAKWDGKIKKAKL</sequence>
<dbReference type="SMART" id="SM00450">
    <property type="entry name" value="RHOD"/>
    <property type="match status" value="1"/>
</dbReference>
<evidence type="ECO:0000259" key="2">
    <source>
        <dbReference type="PROSITE" id="PS50206"/>
    </source>
</evidence>
<keyword evidence="1" id="KW-1133">Transmembrane helix</keyword>
<dbReference type="AlphaFoldDB" id="A0A0R2A8A3"/>
<keyword evidence="4" id="KW-1185">Reference proteome</keyword>
<dbReference type="CDD" id="cd00158">
    <property type="entry name" value="RHOD"/>
    <property type="match status" value="1"/>
</dbReference>
<reference evidence="3 4" key="1">
    <citation type="journal article" date="2015" name="Genome Announc.">
        <title>Expanding the biotechnology potential of lactobacilli through comparative genomics of 213 strains and associated genera.</title>
        <authorList>
            <person name="Sun Z."/>
            <person name="Harris H.M."/>
            <person name="McCann A."/>
            <person name="Guo C."/>
            <person name="Argimon S."/>
            <person name="Zhang W."/>
            <person name="Yang X."/>
            <person name="Jeffery I.B."/>
            <person name="Cooney J.C."/>
            <person name="Kagawa T.F."/>
            <person name="Liu W."/>
            <person name="Song Y."/>
            <person name="Salvetti E."/>
            <person name="Wrobel A."/>
            <person name="Rasinkangas P."/>
            <person name="Parkhill J."/>
            <person name="Rea M.C."/>
            <person name="O'Sullivan O."/>
            <person name="Ritari J."/>
            <person name="Douillard F.P."/>
            <person name="Paul Ross R."/>
            <person name="Yang R."/>
            <person name="Briner A.E."/>
            <person name="Felis G.E."/>
            <person name="de Vos W.M."/>
            <person name="Barrangou R."/>
            <person name="Klaenhammer T.R."/>
            <person name="Caufield P.W."/>
            <person name="Cui Y."/>
            <person name="Zhang H."/>
            <person name="O'Toole P.W."/>
        </authorList>
    </citation>
    <scope>NUCLEOTIDE SEQUENCE [LARGE SCALE GENOMIC DNA]</scope>
    <source>
        <strain evidence="3 4">DSM 20509</strain>
    </source>
</reference>
<dbReference type="Pfam" id="PF00581">
    <property type="entry name" value="Rhodanese"/>
    <property type="match status" value="1"/>
</dbReference>
<dbReference type="EMBL" id="AYYP01000060">
    <property type="protein sequence ID" value="KRM63576.1"/>
    <property type="molecule type" value="Genomic_DNA"/>
</dbReference>
<accession>A0A0R2A8A3</accession>
<keyword evidence="1" id="KW-0472">Membrane</keyword>
<keyword evidence="1" id="KW-0812">Transmembrane</keyword>
<organism evidence="3 4">
    <name type="scientific">Ligilactobacillus agilis DSM 20509</name>
    <dbReference type="NCBI Taxonomy" id="1423718"/>
    <lineage>
        <taxon>Bacteria</taxon>
        <taxon>Bacillati</taxon>
        <taxon>Bacillota</taxon>
        <taxon>Bacilli</taxon>
        <taxon>Lactobacillales</taxon>
        <taxon>Lactobacillaceae</taxon>
        <taxon>Ligilactobacillus</taxon>
    </lineage>
</organism>
<dbReference type="Gene3D" id="3.40.250.10">
    <property type="entry name" value="Rhodanese-like domain"/>
    <property type="match status" value="1"/>
</dbReference>
<dbReference type="RefSeq" id="WP_050611195.1">
    <property type="nucleotide sequence ID" value="NZ_AYYP01000060.1"/>
</dbReference>
<dbReference type="InterPro" id="IPR050229">
    <property type="entry name" value="GlpE_sulfurtransferase"/>
</dbReference>
<dbReference type="PANTHER" id="PTHR43031">
    <property type="entry name" value="FAD-DEPENDENT OXIDOREDUCTASE"/>
    <property type="match status" value="1"/>
</dbReference>
<dbReference type="PANTHER" id="PTHR43031:SF18">
    <property type="entry name" value="RHODANESE-RELATED SULFURTRANSFERASES"/>
    <property type="match status" value="1"/>
</dbReference>
<dbReference type="Proteomes" id="UP000051008">
    <property type="component" value="Unassembled WGS sequence"/>
</dbReference>
<feature type="domain" description="Rhodanese" evidence="2">
    <location>
        <begin position="48"/>
        <end position="132"/>
    </location>
</feature>
<evidence type="ECO:0000313" key="4">
    <source>
        <dbReference type="Proteomes" id="UP000051008"/>
    </source>
</evidence>
<feature type="transmembrane region" description="Helical" evidence="1">
    <location>
        <begin position="6"/>
        <end position="32"/>
    </location>
</feature>
<evidence type="ECO:0000256" key="1">
    <source>
        <dbReference type="SAM" id="Phobius"/>
    </source>
</evidence>
<comment type="caution">
    <text evidence="3">The sequence shown here is derived from an EMBL/GenBank/DDBJ whole genome shotgun (WGS) entry which is preliminary data.</text>
</comment>
<name>A0A0R2A8A3_9LACO</name>
<dbReference type="PATRIC" id="fig|1423718.3.peg.376"/>
<dbReference type="GeneID" id="75137803"/>
<gene>
    <name evidence="3" type="ORF">FC14_GL000358</name>
</gene>
<evidence type="ECO:0000313" key="3">
    <source>
        <dbReference type="EMBL" id="KRM63576.1"/>
    </source>
</evidence>
<dbReference type="InterPro" id="IPR036873">
    <property type="entry name" value="Rhodanese-like_dom_sf"/>
</dbReference>
<proteinExistence type="predicted"/>
<dbReference type="SUPFAM" id="SSF52821">
    <property type="entry name" value="Rhodanese/Cell cycle control phosphatase"/>
    <property type="match status" value="1"/>
</dbReference>
<dbReference type="InterPro" id="IPR001763">
    <property type="entry name" value="Rhodanese-like_dom"/>
</dbReference>